<feature type="compositionally biased region" description="Basic and acidic residues" evidence="2">
    <location>
        <begin position="2199"/>
        <end position="2216"/>
    </location>
</feature>
<dbReference type="Proteomes" id="UP000228621">
    <property type="component" value="Unassembled WGS sequence"/>
</dbReference>
<feature type="domain" description="Carrier" evidence="3">
    <location>
        <begin position="2123"/>
        <end position="2198"/>
    </location>
</feature>
<evidence type="ECO:0000313" key="6">
    <source>
        <dbReference type="Proteomes" id="UP000228621"/>
    </source>
</evidence>
<dbReference type="NCBIfam" id="TIGR01733">
    <property type="entry name" value="AA-adenyl-dom"/>
    <property type="match status" value="2"/>
</dbReference>
<keyword evidence="6" id="KW-1185">Reference proteome</keyword>
<name>A0A2A5JJC5_PSEO7</name>
<dbReference type="InterPro" id="IPR016039">
    <property type="entry name" value="Thiolase-like"/>
</dbReference>
<dbReference type="Gene3D" id="3.40.50.12780">
    <property type="entry name" value="N-terminal domain of ligase-like"/>
    <property type="match status" value="2"/>
</dbReference>
<dbReference type="PANTHER" id="PTHR45527:SF1">
    <property type="entry name" value="FATTY ACID SYNTHASE"/>
    <property type="match status" value="1"/>
</dbReference>
<dbReference type="CDD" id="cd05930">
    <property type="entry name" value="A_NRPS"/>
    <property type="match status" value="2"/>
</dbReference>
<dbReference type="GO" id="GO:0009239">
    <property type="term" value="P:enterobactin biosynthetic process"/>
    <property type="evidence" value="ECO:0007669"/>
    <property type="project" value="TreeGrafter"/>
</dbReference>
<evidence type="ECO:0000313" key="5">
    <source>
        <dbReference type="EMBL" id="PCK29554.1"/>
    </source>
</evidence>
<dbReference type="CDD" id="cd19531">
    <property type="entry name" value="LCL_NRPS-like"/>
    <property type="match status" value="2"/>
</dbReference>
<evidence type="ECO:0008006" key="7">
    <source>
        <dbReference type="Google" id="ProtNLM"/>
    </source>
</evidence>
<dbReference type="GO" id="GO:0047527">
    <property type="term" value="F:2,3-dihydroxybenzoate-serine ligase activity"/>
    <property type="evidence" value="ECO:0007669"/>
    <property type="project" value="TreeGrafter"/>
</dbReference>
<dbReference type="FunFam" id="3.40.50.980:FF:000001">
    <property type="entry name" value="Non-ribosomal peptide synthetase"/>
    <property type="match status" value="2"/>
</dbReference>
<dbReference type="Pfam" id="PF00668">
    <property type="entry name" value="Condensation"/>
    <property type="match status" value="2"/>
</dbReference>
<dbReference type="Pfam" id="PF00501">
    <property type="entry name" value="AMP-binding"/>
    <property type="match status" value="2"/>
</dbReference>
<feature type="domain" description="Carrier" evidence="3">
    <location>
        <begin position="1044"/>
        <end position="1119"/>
    </location>
</feature>
<gene>
    <name evidence="5" type="ORF">CEX98_22280</name>
</gene>
<dbReference type="Gene3D" id="1.10.10.1830">
    <property type="entry name" value="Non-ribosomal peptide synthase, adenylation domain"/>
    <property type="match status" value="1"/>
</dbReference>
<keyword evidence="1" id="KW-0808">Transferase</keyword>
<evidence type="ECO:0000256" key="1">
    <source>
        <dbReference type="ARBA" id="ARBA00022679"/>
    </source>
</evidence>
<dbReference type="GO" id="GO:0009366">
    <property type="term" value="C:enterobactin synthetase complex"/>
    <property type="evidence" value="ECO:0007669"/>
    <property type="project" value="TreeGrafter"/>
</dbReference>
<dbReference type="FunFam" id="3.30.300.30:FF:000015">
    <property type="entry name" value="Nonribosomal peptide synthase SidD"/>
    <property type="match status" value="2"/>
</dbReference>
<dbReference type="InterPro" id="IPR044894">
    <property type="entry name" value="TubC_N_sf"/>
</dbReference>
<dbReference type="SUPFAM" id="SSF53901">
    <property type="entry name" value="Thiolase-like"/>
    <property type="match status" value="1"/>
</dbReference>
<dbReference type="PANTHER" id="PTHR45527">
    <property type="entry name" value="NONRIBOSOMAL PEPTIDE SYNTHETASE"/>
    <property type="match status" value="1"/>
</dbReference>
<dbReference type="EMBL" id="NKHF01000177">
    <property type="protein sequence ID" value="PCK29554.1"/>
    <property type="molecule type" value="Genomic_DNA"/>
</dbReference>
<reference evidence="6" key="1">
    <citation type="journal article" date="2019" name="Genome Announc.">
        <title>Draft Genome Sequence of Pseudoalteromonas piscicida Strain 36Y ROTHPW, an Hypersaline Seawater Isolate from the South Coast of Sonora, Mexico.</title>
        <authorList>
            <person name="Sanchez-Diaz R."/>
            <person name="Molina-Garza Z.J."/>
            <person name="Cruz-Suarez L.E."/>
            <person name="Selvin J."/>
            <person name="Kiran G.S."/>
            <person name="Ibarra-Gamez J.C."/>
            <person name="Gomez-Gil B."/>
            <person name="Galaviz-Silva L."/>
        </authorList>
    </citation>
    <scope>NUCLEOTIDE SEQUENCE [LARGE SCALE GENOMIC DNA]</scope>
    <source>
        <strain evidence="6">36Y_RITHPW</strain>
    </source>
</reference>
<feature type="region of interest" description="Disordered" evidence="2">
    <location>
        <begin position="2196"/>
        <end position="2216"/>
    </location>
</feature>
<dbReference type="PROSITE" id="PS00455">
    <property type="entry name" value="AMP_BINDING"/>
    <property type="match status" value="2"/>
</dbReference>
<dbReference type="InterPro" id="IPR010071">
    <property type="entry name" value="AA_adenyl_dom"/>
</dbReference>
<dbReference type="SUPFAM" id="SSF52777">
    <property type="entry name" value="CoA-dependent acyltransferases"/>
    <property type="match status" value="4"/>
</dbReference>
<feature type="non-terminal residue" evidence="5">
    <location>
        <position position="2467"/>
    </location>
</feature>
<dbReference type="InterPro" id="IPR009081">
    <property type="entry name" value="PP-bd_ACP"/>
</dbReference>
<dbReference type="Gene3D" id="3.30.559.10">
    <property type="entry name" value="Chloramphenicol acetyltransferase-like domain"/>
    <property type="match status" value="2"/>
</dbReference>
<dbReference type="InterPro" id="IPR045851">
    <property type="entry name" value="AMP-bd_C_sf"/>
</dbReference>
<dbReference type="GO" id="GO:0043041">
    <property type="term" value="P:amino acid activation for nonribosomal peptide biosynthetic process"/>
    <property type="evidence" value="ECO:0007669"/>
    <property type="project" value="TreeGrafter"/>
</dbReference>
<dbReference type="InterPro" id="IPR020845">
    <property type="entry name" value="AMP-binding_CS"/>
</dbReference>
<dbReference type="NCBIfam" id="NF003417">
    <property type="entry name" value="PRK04813.1"/>
    <property type="match status" value="2"/>
</dbReference>
<organism evidence="5 6">
    <name type="scientific">Pseudoalteromonas piscicida</name>
    <dbReference type="NCBI Taxonomy" id="43662"/>
    <lineage>
        <taxon>Bacteria</taxon>
        <taxon>Pseudomonadati</taxon>
        <taxon>Pseudomonadota</taxon>
        <taxon>Gammaproteobacteria</taxon>
        <taxon>Alteromonadales</taxon>
        <taxon>Pseudoalteromonadaceae</taxon>
        <taxon>Pseudoalteromonas</taxon>
    </lineage>
</organism>
<dbReference type="InterPro" id="IPR001242">
    <property type="entry name" value="Condensation_dom"/>
</dbReference>
<dbReference type="GO" id="GO:0005829">
    <property type="term" value="C:cytosol"/>
    <property type="evidence" value="ECO:0007669"/>
    <property type="project" value="TreeGrafter"/>
</dbReference>
<dbReference type="SUPFAM" id="SSF47336">
    <property type="entry name" value="ACP-like"/>
    <property type="match status" value="2"/>
</dbReference>
<proteinExistence type="predicted"/>
<evidence type="ECO:0000259" key="3">
    <source>
        <dbReference type="PROSITE" id="PS50075"/>
    </source>
</evidence>
<evidence type="ECO:0000259" key="4">
    <source>
        <dbReference type="PROSITE" id="PS52004"/>
    </source>
</evidence>
<sequence length="2467" mass="274080">MKNMRIEQILKACVEANVYLWAEAGQLKVQFKGVKLDPSLASLLKENKQALLTYLENNANKKVKALPTLDTRKPDEEFDACTSFGQSRLWFIDSLAKGNSQYNMLGTLSLKGEFNIDACRSALKVLLERHEILRTHFIEKEGQPYQRIKPVDEPAFKMIDWQSHEQTDSKVIDFIRQETQFSFDLAQGNLFRTHVLQCSDSEFVLVFNLHHIICDDWSVKNLVSEFAELYNSLTLNTQPKLSSLPVQYADFASWQKQWLETAEAKSGINFWTDYLSGAPELHSLPLDHPRPVKANYEGQALIFELGAERKAELQKLANQADTTLFVVLQSLFSVLLAKFGQQDDVVMGVPVAGRQHHDLDNLIGFFVNTIATRTQVNLSETFAALFERNRDNLLEAFNHQNIPFDMVVEALNPTRSLSYSPLFQIMFSLLENTDLPVQLNGLDVEEIDTDSHAAKFELQLTAINNGQLTLRWLFNPTLFDSATIEQLSQRFITLIDGVIADPSQSIGALPLLASQELVLLDKWGTADFQDFAHSDRVTPACLSDIAKHKPQQIAVAFEDSEINYGEFALRVERLASYLIGLGVQPGDRIALLLPRGIDAITAIYAVWQAGAAYVPIDVDYPQERVAYILADSEAKLVISHQSNQSLLTEAVAVYLDCQQTQQQISSVKAAPEVMIAPTQLAYIIYTSGSTGLPKGVMVNHGNLNNLREGLLQICTQQFSRFTSWAWNASYAFDSSLKAISLLSRGITLYVLSDDVRKQPEQLLNTFGHHAIDIYDCTPSQLEALLDLGSKEALCNLPNLALGGEPISTDLWNKIVQVCEQNNRRALNLYGPTECTVDTTFALVEKGTPPNIGRPLPGYICKVVDSVGQKVPIGAVGELWIGGTGVSNGYLNRDELTAEKFCVDDQDSALRFYKSGDLVRWNKSGVIQYVGRTDDQIKLRGYRIELSEIQTQVQSLPDIKENVVVVNKHNNSSLVCYFVGNTEVSWNDERCGQLQQQLSARLPQFMVPAVFIPVAQFSLTTNGKLDIRALPDPADHIATLGNGAQATTATEKAVEGIWKNLLNIESPSIDDNFFVSGGHSLLAARLIACISDELSVTVSLQQLFEAPTIRGLAANIEVLRDESGGAPQSKKIELNKQQLPEQIPLSFSQQKLWVLEQLMHTEGVQQNSGGIYNLVVGLKLKGALNIERLESALAKLLERHHSLRTKIKKTESGPYLAISPANEFVLAKEKLDNSEEKNSYIKNMLDQGGMHRFDLAHELPFKASLVELAKDEHVLIFVMHHIATDGWSSAVFIKELNALYADPHVALPELELQYADYSVWQQNMLQQKQFNASLSYWYDTLKGSPSFHSLPMIAPRPERQQFVGRHYHSQTGTELATQLHQCSQQHNVSLFMLLESAFALLVARWSNSDDVVIGVPVANRDIAGIENLVGFFVNTVALRSHVNNEMSFEEYLAANAQRIMEGFNHQHIPFELVVEKLNPARSNSHSPIFQIMFTLNNNEQVDLVLPDVVAEELEQENQVAKFELGVAVHERDGNVEIIWEYNTGLFDDAFIERFSASFNTLLSAIVKDPKANILALPVVSEAEQKLLAGWNNTQCQFQSPDSLVALLQNSVTDYPEHLAVTVGANQYTYNEINTKANQLANYILNEYGVVQHQLIGLCFARDVNALVAAIAVTKLGAAFVPIDPDFPAERVDYIVSDTNPPLLLTDKVGQTALSQVSGQIINVEAPEQAAALKLSSTENLDLDIKGSDLAYVIYTSGSTGQPKGVMVEHRNICNYLQAIKSMINQPEGGRYTSWTNYIFDYAISEWFVPLLHGGSLHILRNEQRTEPDVFFEYLLRENITATYVPPFFLKEFRNWLVEGKRTLQLKVMIVGLEPIDQALLEEIKSLVPGLNIYNGYGPTEATIACTFYSVQDHKSDSVLKSKNTPIGFPIDNVTHYVVNQQGQLAPIGVAGELLIGGKGLARGYLNKPDATKAGFVEHPFNPTETVYRTGDWVKYLTDGNIEFVGRIDNQVKISGLRVELGEIEVQMLNCPLVDQGAVVAKSMNNGDKKIVAFVIAKDECDFSDQAQFRLRLREHLKKKLPEFMVPSIIQLVQTLPMTASDKIDRKALMNQELTIESKNNEAPLVANKLAKDVHALWQDVLGVEQIGLDDNFFEIGGTSLNAVQLTNKIKGTIYPKISAVDIFANPTINSLVTLIAQSQKEPEPEQKQKAKNSHDASGTRDIAIVGMAGSFPKAENVSMFWHNLKEGIEGISFFDAQQLSDFGVPDSSINDPNYIAARGILDRSLEFDAALFDYKNREAELIDPQLRLLHECAWEALDNAGYGGDQHNRKIGIFGGASNNLLWMQQIFQQNSGIGSDIYDLATLSDREFFMSRVANKLNLTGPAVNIQTACSTSLVATHMAVQSLLSGDCDMALAGGVSMRANKEGYLYQEGMISSPDGHCRAFDAKAKGTVGGEGVGLVLLKRLDDA</sequence>
<dbReference type="SUPFAM" id="SSF56801">
    <property type="entry name" value="Acetyl-CoA synthetase-like"/>
    <property type="match status" value="2"/>
</dbReference>
<dbReference type="GO" id="GO:0031177">
    <property type="term" value="F:phosphopantetheine binding"/>
    <property type="evidence" value="ECO:0007669"/>
    <property type="project" value="TreeGrafter"/>
</dbReference>
<protein>
    <recommendedName>
        <fullName evidence="7">Amino acid adenylation domain-containing protein</fullName>
    </recommendedName>
</protein>
<dbReference type="InterPro" id="IPR025110">
    <property type="entry name" value="AMP-bd_C"/>
</dbReference>
<feature type="domain" description="Ketosynthase family 3 (KS3)" evidence="4">
    <location>
        <begin position="2218"/>
        <end position="2467"/>
    </location>
</feature>
<dbReference type="GO" id="GO:0016746">
    <property type="term" value="F:acyltransferase activity"/>
    <property type="evidence" value="ECO:0007669"/>
    <property type="project" value="InterPro"/>
</dbReference>
<dbReference type="CDD" id="cd00833">
    <property type="entry name" value="PKS"/>
    <property type="match status" value="1"/>
</dbReference>
<dbReference type="InterPro" id="IPR023213">
    <property type="entry name" value="CAT-like_dom_sf"/>
</dbReference>
<dbReference type="Pfam" id="PF00109">
    <property type="entry name" value="ketoacyl-synt"/>
    <property type="match status" value="1"/>
</dbReference>
<dbReference type="InterPro" id="IPR000873">
    <property type="entry name" value="AMP-dep_synth/lig_dom"/>
</dbReference>
<evidence type="ECO:0000256" key="2">
    <source>
        <dbReference type="SAM" id="MobiDB-lite"/>
    </source>
</evidence>
<dbReference type="SMART" id="SM00825">
    <property type="entry name" value="PKS_KS"/>
    <property type="match status" value="1"/>
</dbReference>
<comment type="caution">
    <text evidence="5">The sequence shown here is derived from an EMBL/GenBank/DDBJ whole genome shotgun (WGS) entry which is preliminary data.</text>
</comment>
<dbReference type="PROSITE" id="PS52004">
    <property type="entry name" value="KS3_2"/>
    <property type="match status" value="1"/>
</dbReference>
<dbReference type="Gene3D" id="3.30.300.30">
    <property type="match status" value="2"/>
</dbReference>
<dbReference type="Gene3D" id="3.40.47.10">
    <property type="match status" value="1"/>
</dbReference>
<dbReference type="InterPro" id="IPR014030">
    <property type="entry name" value="Ketoacyl_synth_N"/>
</dbReference>
<dbReference type="InterPro" id="IPR042099">
    <property type="entry name" value="ANL_N_sf"/>
</dbReference>
<dbReference type="InterPro" id="IPR020841">
    <property type="entry name" value="PKS_Beta-ketoAc_synthase_dom"/>
</dbReference>
<dbReference type="Pfam" id="PF00550">
    <property type="entry name" value="PP-binding"/>
    <property type="match status" value="2"/>
</dbReference>
<dbReference type="InterPro" id="IPR036736">
    <property type="entry name" value="ACP-like_sf"/>
</dbReference>
<accession>A0A2A5JJC5</accession>
<dbReference type="PROSITE" id="PS50075">
    <property type="entry name" value="CARRIER"/>
    <property type="match status" value="2"/>
</dbReference>
<dbReference type="Pfam" id="PF13193">
    <property type="entry name" value="AMP-binding_C"/>
    <property type="match status" value="1"/>
</dbReference>
<dbReference type="Gene3D" id="1.10.1200.10">
    <property type="entry name" value="ACP-like"/>
    <property type="match status" value="2"/>
</dbReference>
<dbReference type="Gene3D" id="3.30.559.30">
    <property type="entry name" value="Nonribosomal peptide synthetase, condensation domain"/>
    <property type="match status" value="2"/>
</dbReference>